<name>A0AAD9NF03_RIDPI</name>
<reference evidence="4" key="1">
    <citation type="journal article" date="2023" name="Mol. Biol. Evol.">
        <title>Third-Generation Sequencing Reveals the Adaptive Role of the Epigenome in Three Deep-Sea Polychaetes.</title>
        <authorList>
            <person name="Perez M."/>
            <person name="Aroh O."/>
            <person name="Sun Y."/>
            <person name="Lan Y."/>
            <person name="Juniper S.K."/>
            <person name="Young C.R."/>
            <person name="Angers B."/>
            <person name="Qian P.Y."/>
        </authorList>
    </citation>
    <scope>NUCLEOTIDE SEQUENCE</scope>
    <source>
        <strain evidence="4">R07B-5</strain>
    </source>
</reference>
<dbReference type="InterPro" id="IPR036915">
    <property type="entry name" value="Cyclin-like_sf"/>
</dbReference>
<dbReference type="EMBL" id="JAODUO010001397">
    <property type="protein sequence ID" value="KAK2164784.1"/>
    <property type="molecule type" value="Genomic_DNA"/>
</dbReference>
<comment type="similarity">
    <text evidence="1">Belongs to the cyclin family.</text>
</comment>
<dbReference type="InterPro" id="IPR006671">
    <property type="entry name" value="Cyclin_N"/>
</dbReference>
<dbReference type="SMART" id="SM00385">
    <property type="entry name" value="CYCLIN"/>
    <property type="match status" value="1"/>
</dbReference>
<dbReference type="Proteomes" id="UP001209878">
    <property type="component" value="Unassembled WGS sequence"/>
</dbReference>
<comment type="caution">
    <text evidence="4">The sequence shown here is derived from an EMBL/GenBank/DDBJ whole genome shotgun (WGS) entry which is preliminary data.</text>
</comment>
<keyword evidence="5" id="KW-1185">Reference proteome</keyword>
<organism evidence="4 5">
    <name type="scientific">Ridgeia piscesae</name>
    <name type="common">Tubeworm</name>
    <dbReference type="NCBI Taxonomy" id="27915"/>
    <lineage>
        <taxon>Eukaryota</taxon>
        <taxon>Metazoa</taxon>
        <taxon>Spiralia</taxon>
        <taxon>Lophotrochozoa</taxon>
        <taxon>Annelida</taxon>
        <taxon>Polychaeta</taxon>
        <taxon>Sedentaria</taxon>
        <taxon>Canalipalpata</taxon>
        <taxon>Sabellida</taxon>
        <taxon>Siboglinidae</taxon>
        <taxon>Ridgeia</taxon>
    </lineage>
</organism>
<dbReference type="FunFam" id="1.10.472.10:FF:000006">
    <property type="entry name" value="Cyclin I"/>
    <property type="match status" value="1"/>
</dbReference>
<sequence length="429" mass="48747">MGKKIMGLEGIEGAQKIANFGDIKPLSTAMLYMESMPVVGSSNNNCCISNSIMQQSSGLTENCNQLQLLLQAQALMRKNSLYQKIDEALRRSPRFRPNIYNIPQTAEDDNTVTGLHRDNAVHNLRFLNVFYGCSPATFALTGNLLDRLLGKVRAHPRYLSCIATSCFYIAAKVQEENGIIPSAADLVKLSQCGGTPDDLRRMERLILDKLHWELNSVTPLTFLRYFYEVFADKDPMVADPLVFGSLIAKLEVLMCQFQFTKYRAETLALTLISCVIQDLDPGKQLTMDQFSAIVELQYYCQISDTEFLQCRCLVLDYLALYSSQPSRPPRLQLVWTVSRRTLNKLKPSTRVLLDLEPIMEDEVDENDAGLFDSENDENEMQRRIRMSLHGGLLPQRPLEDKCPDMSFLLLHSDDDEDDNNNKVDQDERM</sequence>
<dbReference type="InterPro" id="IPR039361">
    <property type="entry name" value="Cyclin"/>
</dbReference>
<dbReference type="Gene3D" id="1.10.472.10">
    <property type="entry name" value="Cyclin-like"/>
    <property type="match status" value="2"/>
</dbReference>
<evidence type="ECO:0000313" key="4">
    <source>
        <dbReference type="EMBL" id="KAK2164784.1"/>
    </source>
</evidence>
<gene>
    <name evidence="4" type="ORF">NP493_1399g00006</name>
</gene>
<evidence type="ECO:0000256" key="1">
    <source>
        <dbReference type="RuleBase" id="RU000383"/>
    </source>
</evidence>
<dbReference type="AlphaFoldDB" id="A0AAD9NF03"/>
<protein>
    <recommendedName>
        <fullName evidence="3">Cyclin-like domain-containing protein</fullName>
    </recommendedName>
</protein>
<feature type="region of interest" description="Disordered" evidence="2">
    <location>
        <begin position="409"/>
        <end position="429"/>
    </location>
</feature>
<evidence type="ECO:0000256" key="2">
    <source>
        <dbReference type="SAM" id="MobiDB-lite"/>
    </source>
</evidence>
<keyword evidence="1" id="KW-0195">Cyclin</keyword>
<dbReference type="InterPro" id="IPR013763">
    <property type="entry name" value="Cyclin-like_dom"/>
</dbReference>
<dbReference type="Pfam" id="PF00134">
    <property type="entry name" value="Cyclin_N"/>
    <property type="match status" value="1"/>
</dbReference>
<evidence type="ECO:0000259" key="3">
    <source>
        <dbReference type="SMART" id="SM00385"/>
    </source>
</evidence>
<feature type="compositionally biased region" description="Basic and acidic residues" evidence="2">
    <location>
        <begin position="419"/>
        <end position="429"/>
    </location>
</feature>
<accession>A0AAD9NF03</accession>
<dbReference type="PANTHER" id="PTHR10177">
    <property type="entry name" value="CYCLINS"/>
    <property type="match status" value="1"/>
</dbReference>
<feature type="domain" description="Cyclin-like" evidence="3">
    <location>
        <begin position="122"/>
        <end position="208"/>
    </location>
</feature>
<proteinExistence type="inferred from homology"/>
<evidence type="ECO:0000313" key="5">
    <source>
        <dbReference type="Proteomes" id="UP001209878"/>
    </source>
</evidence>
<dbReference type="SUPFAM" id="SSF47954">
    <property type="entry name" value="Cyclin-like"/>
    <property type="match status" value="1"/>
</dbReference>